<sequence length="105" mass="11456">MESEIAQLSQQLLGVEPVGVEDNFFELGGDSLMATMLISRLSKNFNLELAPASFFHAPTVAALGETIVEQLAVRSDRQLLNQALAEIEMLSEDEVQCSACNNWGI</sequence>
<reference evidence="1 2" key="1">
    <citation type="journal article" date="2016" name="Genome Announc.">
        <title>Draft Genome Sequence of the Thermotolerant Cyanobacterium Desertifilum sp. IPPAS B-1220.</title>
        <authorList>
            <person name="Mironov K.S."/>
            <person name="Sinetova M.A."/>
            <person name="Bolatkhan K."/>
            <person name="Zayadan B.K."/>
            <person name="Ustinova V.V."/>
            <person name="Kupriyanova E.V."/>
            <person name="Skrypnik A.N."/>
            <person name="Gogoleva N.E."/>
            <person name="Gogolev Y.V."/>
            <person name="Los D.A."/>
        </authorList>
    </citation>
    <scope>NUCLEOTIDE SEQUENCE [LARGE SCALE GENOMIC DNA]</scope>
    <source>
        <strain evidence="1 2">IPPAS B-1220</strain>
    </source>
</reference>
<keyword evidence="2" id="KW-1185">Reference proteome</keyword>
<gene>
    <name evidence="1" type="ORF">BH720_004015</name>
</gene>
<evidence type="ECO:0000313" key="2">
    <source>
        <dbReference type="Proteomes" id="UP000095472"/>
    </source>
</evidence>
<proteinExistence type="predicted"/>
<name>A0ACD5GXK8_9CYAN</name>
<dbReference type="EMBL" id="CP182909">
    <property type="protein sequence ID" value="XPM65034.1"/>
    <property type="molecule type" value="Genomic_DNA"/>
</dbReference>
<dbReference type="Proteomes" id="UP000095472">
    <property type="component" value="Chromosome"/>
</dbReference>
<organism evidence="1 2">
    <name type="scientific">Desertifilum tharense IPPAS B-1220</name>
    <dbReference type="NCBI Taxonomy" id="1781255"/>
    <lineage>
        <taxon>Bacteria</taxon>
        <taxon>Bacillati</taxon>
        <taxon>Cyanobacteriota</taxon>
        <taxon>Cyanophyceae</taxon>
        <taxon>Desertifilales</taxon>
        <taxon>Desertifilaceae</taxon>
        <taxon>Desertifilum</taxon>
    </lineage>
</organism>
<evidence type="ECO:0000313" key="1">
    <source>
        <dbReference type="EMBL" id="XPM65034.1"/>
    </source>
</evidence>
<accession>A0ACD5GXK8</accession>
<protein>
    <submittedName>
        <fullName evidence="1">Phosphopantetheine-binding protein</fullName>
    </submittedName>
</protein>